<dbReference type="EMBL" id="JACJVP010000062">
    <property type="protein sequence ID" value="MBB6675116.1"/>
    <property type="molecule type" value="Genomic_DNA"/>
</dbReference>
<evidence type="ECO:0000313" key="17">
    <source>
        <dbReference type="Proteomes" id="UP000547209"/>
    </source>
</evidence>
<dbReference type="AlphaFoldDB" id="A0A7X0VIM9"/>
<feature type="modified residue" description="4-aspartylphosphate" evidence="12">
    <location>
        <position position="67"/>
    </location>
</feature>
<dbReference type="CDD" id="cd00383">
    <property type="entry name" value="trans_reg_C"/>
    <property type="match status" value="1"/>
</dbReference>
<keyword evidence="7 13" id="KW-0238">DNA-binding</keyword>
<dbReference type="Gene3D" id="1.10.10.10">
    <property type="entry name" value="Winged helix-like DNA-binding domain superfamily/Winged helix DNA-binding domain"/>
    <property type="match status" value="1"/>
</dbReference>
<comment type="subcellular location">
    <subcellularLocation>
        <location evidence="1">Cytoplasm</location>
    </subcellularLocation>
</comment>
<keyword evidence="5" id="KW-0805">Transcription regulation</keyword>
<evidence type="ECO:0000259" key="15">
    <source>
        <dbReference type="PROSITE" id="PS51755"/>
    </source>
</evidence>
<evidence type="ECO:0000256" key="10">
    <source>
        <dbReference type="ARBA" id="ARBA00037471"/>
    </source>
</evidence>
<accession>A0A7X0VIM9</accession>
<evidence type="ECO:0000256" key="3">
    <source>
        <dbReference type="ARBA" id="ARBA00022553"/>
    </source>
</evidence>
<feature type="domain" description="Response regulatory" evidence="14">
    <location>
        <begin position="18"/>
        <end position="131"/>
    </location>
</feature>
<keyword evidence="4" id="KW-0902">Two-component regulatory system</keyword>
<dbReference type="InterPro" id="IPR001789">
    <property type="entry name" value="Sig_transdc_resp-reg_receiver"/>
</dbReference>
<comment type="caution">
    <text evidence="16">The sequence shown here is derived from an EMBL/GenBank/DDBJ whole genome shotgun (WGS) entry which is preliminary data.</text>
</comment>
<dbReference type="Gene3D" id="6.10.250.690">
    <property type="match status" value="1"/>
</dbReference>
<dbReference type="InterPro" id="IPR036388">
    <property type="entry name" value="WH-like_DNA-bd_sf"/>
</dbReference>
<dbReference type="SUPFAM" id="SSF52172">
    <property type="entry name" value="CheY-like"/>
    <property type="match status" value="1"/>
</dbReference>
<evidence type="ECO:0000256" key="11">
    <source>
        <dbReference type="ARBA" id="ARBA00039976"/>
    </source>
</evidence>
<dbReference type="GO" id="GO:0000156">
    <property type="term" value="F:phosphorelay response regulator activity"/>
    <property type="evidence" value="ECO:0007669"/>
    <property type="project" value="TreeGrafter"/>
</dbReference>
<dbReference type="GO" id="GO:0000976">
    <property type="term" value="F:transcription cis-regulatory region binding"/>
    <property type="evidence" value="ECO:0007669"/>
    <property type="project" value="TreeGrafter"/>
</dbReference>
<evidence type="ECO:0000256" key="9">
    <source>
        <dbReference type="ARBA" id="ARBA00023163"/>
    </source>
</evidence>
<evidence type="ECO:0000259" key="14">
    <source>
        <dbReference type="PROSITE" id="PS50110"/>
    </source>
</evidence>
<dbReference type="GO" id="GO:0006355">
    <property type="term" value="P:regulation of DNA-templated transcription"/>
    <property type="evidence" value="ECO:0007669"/>
    <property type="project" value="InterPro"/>
</dbReference>
<sequence>MRDQALKRGKGGADLTTTVMVVDDEAHIRELVRLYLEDEGMDVVEQQNGKSAWEYLQKFPIDLVVLDVMMPEMDGWELCVKLRESGDKPILIITAKSEPAERIKGFRLGTDDYLVKPFDPMEMVMRVKALLKRYRISMSQSVRLGSVVLDRKSYQVEFADSGQTATLPMKEFELLYTLASYPGQLFTRDMLIQKIWGFDYDGDERTVDTHIKRLRERFADYASDFKIVTLRGLGYRLEANHD</sequence>
<evidence type="ECO:0000256" key="5">
    <source>
        <dbReference type="ARBA" id="ARBA00023015"/>
    </source>
</evidence>
<comment type="function">
    <text evidence="10">Member of the two-component regulatory system HssS/HssR involved in intracellular heme homeostasis and tempering of staphylococcal virulence. Phosphorylated HssR binds to a direct repeat sequence within hrtAB promoter and activates the expression of hrtAB, an efflux pump, in response to extracellular heme, hemin, hemoglobin or blood.</text>
</comment>
<keyword evidence="6" id="KW-0843">Virulence</keyword>
<evidence type="ECO:0000256" key="8">
    <source>
        <dbReference type="ARBA" id="ARBA00023159"/>
    </source>
</evidence>
<dbReference type="InterPro" id="IPR011006">
    <property type="entry name" value="CheY-like_superfamily"/>
</dbReference>
<keyword evidence="8" id="KW-0010">Activator</keyword>
<dbReference type="GO" id="GO:0005829">
    <property type="term" value="C:cytosol"/>
    <property type="evidence" value="ECO:0007669"/>
    <property type="project" value="TreeGrafter"/>
</dbReference>
<dbReference type="Pfam" id="PF00486">
    <property type="entry name" value="Trans_reg_C"/>
    <property type="match status" value="1"/>
</dbReference>
<dbReference type="PANTHER" id="PTHR48111:SF49">
    <property type="entry name" value="HEME RESPONSE REGULATOR HSSR"/>
    <property type="match status" value="1"/>
</dbReference>
<keyword evidence="3 12" id="KW-0597">Phosphoprotein</keyword>
<dbReference type="Pfam" id="PF00072">
    <property type="entry name" value="Response_reg"/>
    <property type="match status" value="1"/>
</dbReference>
<keyword evidence="9" id="KW-0804">Transcription</keyword>
<evidence type="ECO:0000313" key="16">
    <source>
        <dbReference type="EMBL" id="MBB6675116.1"/>
    </source>
</evidence>
<feature type="DNA-binding region" description="OmpR/PhoB-type" evidence="13">
    <location>
        <begin position="139"/>
        <end position="239"/>
    </location>
</feature>
<evidence type="ECO:0000256" key="6">
    <source>
        <dbReference type="ARBA" id="ARBA00023026"/>
    </source>
</evidence>
<dbReference type="PANTHER" id="PTHR48111">
    <property type="entry name" value="REGULATOR OF RPOS"/>
    <property type="match status" value="1"/>
</dbReference>
<dbReference type="Gene3D" id="3.40.50.2300">
    <property type="match status" value="1"/>
</dbReference>
<evidence type="ECO:0000256" key="1">
    <source>
        <dbReference type="ARBA" id="ARBA00004496"/>
    </source>
</evidence>
<keyword evidence="2" id="KW-0963">Cytoplasm</keyword>
<dbReference type="InterPro" id="IPR016032">
    <property type="entry name" value="Sig_transdc_resp-reg_C-effctor"/>
</dbReference>
<dbReference type="SMART" id="SM00448">
    <property type="entry name" value="REC"/>
    <property type="match status" value="1"/>
</dbReference>
<evidence type="ECO:0000256" key="13">
    <source>
        <dbReference type="PROSITE-ProRule" id="PRU01091"/>
    </source>
</evidence>
<dbReference type="SMART" id="SM00862">
    <property type="entry name" value="Trans_reg_C"/>
    <property type="match status" value="1"/>
</dbReference>
<dbReference type="FunFam" id="3.40.50.2300:FF:000001">
    <property type="entry name" value="DNA-binding response regulator PhoB"/>
    <property type="match status" value="1"/>
</dbReference>
<evidence type="ECO:0000256" key="2">
    <source>
        <dbReference type="ARBA" id="ARBA00022490"/>
    </source>
</evidence>
<evidence type="ECO:0000256" key="12">
    <source>
        <dbReference type="PROSITE-ProRule" id="PRU00169"/>
    </source>
</evidence>
<feature type="domain" description="OmpR/PhoB-type" evidence="15">
    <location>
        <begin position="139"/>
        <end position="239"/>
    </location>
</feature>
<proteinExistence type="predicted"/>
<gene>
    <name evidence="16" type="ORF">H7C19_31090</name>
</gene>
<name>A0A7X0VIM9_9BACL</name>
<evidence type="ECO:0000256" key="7">
    <source>
        <dbReference type="ARBA" id="ARBA00023125"/>
    </source>
</evidence>
<dbReference type="SUPFAM" id="SSF46894">
    <property type="entry name" value="C-terminal effector domain of the bipartite response regulators"/>
    <property type="match status" value="1"/>
</dbReference>
<evidence type="ECO:0000256" key="4">
    <source>
        <dbReference type="ARBA" id="ARBA00023012"/>
    </source>
</evidence>
<organism evidence="16 17">
    <name type="scientific">Cohnella nanjingensis</name>
    <dbReference type="NCBI Taxonomy" id="1387779"/>
    <lineage>
        <taxon>Bacteria</taxon>
        <taxon>Bacillati</taxon>
        <taxon>Bacillota</taxon>
        <taxon>Bacilli</taxon>
        <taxon>Bacillales</taxon>
        <taxon>Paenibacillaceae</taxon>
        <taxon>Cohnella</taxon>
    </lineage>
</organism>
<reference evidence="16 17" key="1">
    <citation type="submission" date="2020-08" db="EMBL/GenBank/DDBJ databases">
        <title>Cohnella phylogeny.</title>
        <authorList>
            <person name="Dunlap C."/>
        </authorList>
    </citation>
    <scope>NUCLEOTIDE SEQUENCE [LARGE SCALE GENOMIC DNA]</scope>
    <source>
        <strain evidence="16 17">DSM 28246</strain>
    </source>
</reference>
<dbReference type="GO" id="GO:0032993">
    <property type="term" value="C:protein-DNA complex"/>
    <property type="evidence" value="ECO:0007669"/>
    <property type="project" value="TreeGrafter"/>
</dbReference>
<keyword evidence="17" id="KW-1185">Reference proteome</keyword>
<dbReference type="PROSITE" id="PS50110">
    <property type="entry name" value="RESPONSE_REGULATORY"/>
    <property type="match status" value="1"/>
</dbReference>
<dbReference type="InterPro" id="IPR001867">
    <property type="entry name" value="OmpR/PhoB-type_DNA-bd"/>
</dbReference>
<dbReference type="PROSITE" id="PS51755">
    <property type="entry name" value="OMPR_PHOB"/>
    <property type="match status" value="1"/>
</dbReference>
<dbReference type="Proteomes" id="UP000547209">
    <property type="component" value="Unassembled WGS sequence"/>
</dbReference>
<dbReference type="InterPro" id="IPR039420">
    <property type="entry name" value="WalR-like"/>
</dbReference>
<dbReference type="CDD" id="cd17574">
    <property type="entry name" value="REC_OmpR"/>
    <property type="match status" value="1"/>
</dbReference>
<protein>
    <recommendedName>
        <fullName evidence="11">Heme response regulator HssR</fullName>
    </recommendedName>
</protein>